<dbReference type="FunFam" id="2.40.50.40:FF:000002">
    <property type="entry name" value="C-C motif chemokine"/>
    <property type="match status" value="1"/>
</dbReference>
<accession>L9KGD8</accession>
<dbReference type="GO" id="GO:0061844">
    <property type="term" value="P:antimicrobial humoral immune response mediated by antimicrobial peptide"/>
    <property type="evidence" value="ECO:0007669"/>
    <property type="project" value="TreeGrafter"/>
</dbReference>
<evidence type="ECO:0000256" key="3">
    <source>
        <dbReference type="ARBA" id="ARBA00022500"/>
    </source>
</evidence>
<dbReference type="InterPro" id="IPR039809">
    <property type="entry name" value="Chemokine_b/g/d"/>
</dbReference>
<reference evidence="13" key="1">
    <citation type="submission" date="2012-07" db="EMBL/GenBank/DDBJ databases">
        <title>Genome of the Chinese tree shrew, a rising model animal genetically related to primates.</title>
        <authorList>
            <person name="Zhang G."/>
            <person name="Fan Y."/>
            <person name="Yao Y."/>
            <person name="Huang Z."/>
        </authorList>
    </citation>
    <scope>NUCLEOTIDE SEQUENCE [LARGE SCALE GENOMIC DNA]</scope>
</reference>
<dbReference type="PANTHER" id="PTHR12015:SF170">
    <property type="entry name" value="C-C MOTIF CHEMOKINE 5"/>
    <property type="match status" value="1"/>
</dbReference>
<dbReference type="InterPro" id="IPR036048">
    <property type="entry name" value="Interleukin_8-like_sf"/>
</dbReference>
<dbReference type="InterPro" id="IPR001811">
    <property type="entry name" value="Chemokine_IL8-like_dom"/>
</dbReference>
<dbReference type="PROSITE" id="PS00472">
    <property type="entry name" value="SMALL_CYTOKINES_CC"/>
    <property type="match status" value="1"/>
</dbReference>
<evidence type="ECO:0000256" key="7">
    <source>
        <dbReference type="ARBA" id="ARBA00023157"/>
    </source>
</evidence>
<dbReference type="GO" id="GO:0008009">
    <property type="term" value="F:chemokine activity"/>
    <property type="evidence" value="ECO:0007669"/>
    <property type="project" value="InterPro"/>
</dbReference>
<comment type="subcellular location">
    <subcellularLocation>
        <location evidence="1 9">Secreted</location>
    </subcellularLocation>
</comment>
<dbReference type="GO" id="GO:0048245">
    <property type="term" value="P:eosinophil chemotaxis"/>
    <property type="evidence" value="ECO:0007669"/>
    <property type="project" value="TreeGrafter"/>
</dbReference>
<evidence type="ECO:0000256" key="4">
    <source>
        <dbReference type="ARBA" id="ARBA00022514"/>
    </source>
</evidence>
<feature type="compositionally biased region" description="Low complexity" evidence="10">
    <location>
        <begin position="15"/>
        <end position="28"/>
    </location>
</feature>
<feature type="compositionally biased region" description="Polar residues" evidence="10">
    <location>
        <begin position="71"/>
        <end position="87"/>
    </location>
</feature>
<comment type="similarity">
    <text evidence="2 9">Belongs to the intercrine beta (chemokine CC) family.</text>
</comment>
<organism evidence="12 13">
    <name type="scientific">Tupaia chinensis</name>
    <name type="common">Chinese tree shrew</name>
    <name type="synonym">Tupaia belangeri chinensis</name>
    <dbReference type="NCBI Taxonomy" id="246437"/>
    <lineage>
        <taxon>Eukaryota</taxon>
        <taxon>Metazoa</taxon>
        <taxon>Chordata</taxon>
        <taxon>Craniata</taxon>
        <taxon>Vertebrata</taxon>
        <taxon>Euteleostomi</taxon>
        <taxon>Mammalia</taxon>
        <taxon>Eutheria</taxon>
        <taxon>Euarchontoglires</taxon>
        <taxon>Scandentia</taxon>
        <taxon>Tupaiidae</taxon>
        <taxon>Tupaia</taxon>
    </lineage>
</organism>
<dbReference type="AlphaFoldDB" id="L9KGD8"/>
<keyword evidence="6" id="KW-0732">Signal</keyword>
<dbReference type="STRING" id="246437.L9KGD8"/>
<proteinExistence type="inferred from homology"/>
<dbReference type="GO" id="GO:0070098">
    <property type="term" value="P:chemokine-mediated signaling pathway"/>
    <property type="evidence" value="ECO:0007669"/>
    <property type="project" value="TreeGrafter"/>
</dbReference>
<evidence type="ECO:0000256" key="2">
    <source>
        <dbReference type="ARBA" id="ARBA00010868"/>
    </source>
</evidence>
<keyword evidence="7" id="KW-1015">Disulfide bond</keyword>
<dbReference type="Gene3D" id="2.40.50.40">
    <property type="match status" value="1"/>
</dbReference>
<protein>
    <recommendedName>
        <fullName evidence="9">C-C motif chemokine</fullName>
    </recommendedName>
</protein>
<evidence type="ECO:0000313" key="13">
    <source>
        <dbReference type="Proteomes" id="UP000011518"/>
    </source>
</evidence>
<keyword evidence="13" id="KW-1185">Reference proteome</keyword>
<evidence type="ECO:0000256" key="5">
    <source>
        <dbReference type="ARBA" id="ARBA00022525"/>
    </source>
</evidence>
<dbReference type="EMBL" id="KB320859">
    <property type="protein sequence ID" value="ELW61733.1"/>
    <property type="molecule type" value="Genomic_DNA"/>
</dbReference>
<gene>
    <name evidence="12" type="ORF">TREES_T100005524</name>
</gene>
<evidence type="ECO:0000256" key="1">
    <source>
        <dbReference type="ARBA" id="ARBA00004613"/>
    </source>
</evidence>
<dbReference type="GO" id="GO:0006954">
    <property type="term" value="P:inflammatory response"/>
    <property type="evidence" value="ECO:0007669"/>
    <property type="project" value="UniProtKB-KW"/>
</dbReference>
<keyword evidence="4 9" id="KW-0202">Cytokine</keyword>
<dbReference type="GO" id="GO:0048020">
    <property type="term" value="F:CCR chemokine receptor binding"/>
    <property type="evidence" value="ECO:0007669"/>
    <property type="project" value="TreeGrafter"/>
</dbReference>
<dbReference type="SMART" id="SM00199">
    <property type="entry name" value="SCY"/>
    <property type="match status" value="1"/>
</dbReference>
<feature type="domain" description="Chemokine interleukin-8-like" evidence="11">
    <location>
        <begin position="190"/>
        <end position="248"/>
    </location>
</feature>
<sequence length="251" mass="26512">MRAAPRPAAQPPAVAPSSAVGSPAAAPRQPGLMAQMPTTAADVAVGSGVDTPWGLPSLGAAVEEETLSPPGLTSLTRSLRAPSQHTQPPRYLVVGSSSNQRPVSTAPVNKQTTCGLQLQKTSGCAQPLSCVGKGQPKLQRSLQRSLRPTQSCTKPLPTDTMKTSAVVLVVILTAAALCSPASASPYASDTTPCCFAYISRPLPRTHLREYFYTSGKCSNPAVVFITRKNRQVCANPEKKWVREYINSLEMS</sequence>
<evidence type="ECO:0000256" key="10">
    <source>
        <dbReference type="SAM" id="MobiDB-lite"/>
    </source>
</evidence>
<dbReference type="InterPro" id="IPR000827">
    <property type="entry name" value="Chemokine_CC_CS"/>
</dbReference>
<name>L9KGD8_TUPCH</name>
<evidence type="ECO:0000256" key="9">
    <source>
        <dbReference type="RuleBase" id="RU361150"/>
    </source>
</evidence>
<feature type="region of interest" description="Disordered" evidence="10">
    <location>
        <begin position="1"/>
        <end position="39"/>
    </location>
</feature>
<keyword evidence="8" id="KW-0395">Inflammatory response</keyword>
<dbReference type="GO" id="GO:0005615">
    <property type="term" value="C:extracellular space"/>
    <property type="evidence" value="ECO:0007669"/>
    <property type="project" value="UniProtKB-KW"/>
</dbReference>
<reference evidence="13" key="2">
    <citation type="journal article" date="2013" name="Nat. Commun.">
        <title>Genome of the Chinese tree shrew.</title>
        <authorList>
            <person name="Fan Y."/>
            <person name="Huang Z.Y."/>
            <person name="Cao C.C."/>
            <person name="Chen C.S."/>
            <person name="Chen Y.X."/>
            <person name="Fan D.D."/>
            <person name="He J."/>
            <person name="Hou H.L."/>
            <person name="Hu L."/>
            <person name="Hu X.T."/>
            <person name="Jiang X.T."/>
            <person name="Lai R."/>
            <person name="Lang Y.S."/>
            <person name="Liang B."/>
            <person name="Liao S.G."/>
            <person name="Mu D."/>
            <person name="Ma Y.Y."/>
            <person name="Niu Y.Y."/>
            <person name="Sun X.Q."/>
            <person name="Xia J.Q."/>
            <person name="Xiao J."/>
            <person name="Xiong Z.Q."/>
            <person name="Xu L."/>
            <person name="Yang L."/>
            <person name="Zhang Y."/>
            <person name="Zhao W."/>
            <person name="Zhao X.D."/>
            <person name="Zheng Y.T."/>
            <person name="Zhou J.M."/>
            <person name="Zhu Y.B."/>
            <person name="Zhang G.J."/>
            <person name="Wang J."/>
            <person name="Yao Y.G."/>
        </authorList>
    </citation>
    <scope>NUCLEOTIDE SEQUENCE [LARGE SCALE GENOMIC DNA]</scope>
</reference>
<keyword evidence="3 9" id="KW-0145">Chemotaxis</keyword>
<dbReference type="InParanoid" id="L9KGD8"/>
<dbReference type="SUPFAM" id="SSF54117">
    <property type="entry name" value="Interleukin 8-like chemokines"/>
    <property type="match status" value="1"/>
</dbReference>
<dbReference type="Proteomes" id="UP000011518">
    <property type="component" value="Unassembled WGS sequence"/>
</dbReference>
<dbReference type="CDD" id="cd00272">
    <property type="entry name" value="Chemokine_CC"/>
    <property type="match status" value="1"/>
</dbReference>
<dbReference type="Pfam" id="PF00048">
    <property type="entry name" value="IL8"/>
    <property type="match status" value="1"/>
</dbReference>
<dbReference type="PANTHER" id="PTHR12015">
    <property type="entry name" value="SMALL INDUCIBLE CYTOKINE A"/>
    <property type="match status" value="1"/>
</dbReference>
<evidence type="ECO:0000313" key="12">
    <source>
        <dbReference type="EMBL" id="ELW61733.1"/>
    </source>
</evidence>
<keyword evidence="5 9" id="KW-0964">Secreted</keyword>
<evidence type="ECO:0000256" key="6">
    <source>
        <dbReference type="ARBA" id="ARBA00022729"/>
    </source>
</evidence>
<evidence type="ECO:0000259" key="11">
    <source>
        <dbReference type="SMART" id="SM00199"/>
    </source>
</evidence>
<feature type="region of interest" description="Disordered" evidence="10">
    <location>
        <begin position="65"/>
        <end position="89"/>
    </location>
</feature>
<evidence type="ECO:0000256" key="8">
    <source>
        <dbReference type="ARBA" id="ARBA00023198"/>
    </source>
</evidence>
<dbReference type="eggNOG" id="ENOG502S8D1">
    <property type="taxonomic scope" value="Eukaryota"/>
</dbReference>
<dbReference type="GO" id="GO:0030335">
    <property type="term" value="P:positive regulation of cell migration"/>
    <property type="evidence" value="ECO:0007669"/>
    <property type="project" value="TreeGrafter"/>
</dbReference>